<evidence type="ECO:0000313" key="2">
    <source>
        <dbReference type="EMBL" id="ESQ34596.1"/>
    </source>
</evidence>
<dbReference type="Gramene" id="ESQ34596">
    <property type="protein sequence ID" value="ESQ34596"/>
    <property type="gene ID" value="EUTSA_v10009375mg"/>
</dbReference>
<protein>
    <recommendedName>
        <fullName evidence="4">Plant thionin family protein</fullName>
    </recommendedName>
</protein>
<keyword evidence="1" id="KW-0732">Signal</keyword>
<dbReference type="EMBL" id="KI517683">
    <property type="protein sequence ID" value="ESQ34596.1"/>
    <property type="molecule type" value="Genomic_DNA"/>
</dbReference>
<feature type="chain" id="PRO_5004722889" description="Plant thionin family protein" evidence="1">
    <location>
        <begin position="31"/>
        <end position="94"/>
    </location>
</feature>
<dbReference type="OMA" id="CGIMKSS"/>
<proteinExistence type="predicted"/>
<evidence type="ECO:0000256" key="1">
    <source>
        <dbReference type="SAM" id="SignalP"/>
    </source>
</evidence>
<sequence length="94" mass="10696">MAGQVLTKRCSALMTVMFFLVLFMAHVSHANTVDSCLKHCPHQCTKETKDATHAVCENACKKMCNEQQLGSEKYIIPRKQRQTIACRWMKFGCV</sequence>
<dbReference type="Proteomes" id="UP000030689">
    <property type="component" value="Unassembled WGS sequence"/>
</dbReference>
<keyword evidence="3" id="KW-1185">Reference proteome</keyword>
<accession>V4MS29</accession>
<gene>
    <name evidence="2" type="ORF">EUTSA_v10009375mg</name>
</gene>
<feature type="signal peptide" evidence="1">
    <location>
        <begin position="1"/>
        <end position="30"/>
    </location>
</feature>
<organism evidence="2 3">
    <name type="scientific">Eutrema salsugineum</name>
    <name type="common">Saltwater cress</name>
    <name type="synonym">Sisymbrium salsugineum</name>
    <dbReference type="NCBI Taxonomy" id="72664"/>
    <lineage>
        <taxon>Eukaryota</taxon>
        <taxon>Viridiplantae</taxon>
        <taxon>Streptophyta</taxon>
        <taxon>Embryophyta</taxon>
        <taxon>Tracheophyta</taxon>
        <taxon>Spermatophyta</taxon>
        <taxon>Magnoliopsida</taxon>
        <taxon>eudicotyledons</taxon>
        <taxon>Gunneridae</taxon>
        <taxon>Pentapetalae</taxon>
        <taxon>rosids</taxon>
        <taxon>malvids</taxon>
        <taxon>Brassicales</taxon>
        <taxon>Brassicaceae</taxon>
        <taxon>Eutremeae</taxon>
        <taxon>Eutrema</taxon>
    </lineage>
</organism>
<evidence type="ECO:0008006" key="4">
    <source>
        <dbReference type="Google" id="ProtNLM"/>
    </source>
</evidence>
<dbReference type="OrthoDB" id="1037660at2759"/>
<name>V4MS29_EUTSA</name>
<evidence type="ECO:0000313" key="3">
    <source>
        <dbReference type="Proteomes" id="UP000030689"/>
    </source>
</evidence>
<reference evidence="2 3" key="1">
    <citation type="journal article" date="2013" name="Front. Plant Sci.">
        <title>The Reference Genome of the Halophytic Plant Eutrema salsugineum.</title>
        <authorList>
            <person name="Yang R."/>
            <person name="Jarvis D.E."/>
            <person name="Chen H."/>
            <person name="Beilstein M.A."/>
            <person name="Grimwood J."/>
            <person name="Jenkins J."/>
            <person name="Shu S."/>
            <person name="Prochnik S."/>
            <person name="Xin M."/>
            <person name="Ma C."/>
            <person name="Schmutz J."/>
            <person name="Wing R.A."/>
            <person name="Mitchell-Olds T."/>
            <person name="Schumaker K.S."/>
            <person name="Wang X."/>
        </authorList>
    </citation>
    <scope>NUCLEOTIDE SEQUENCE [LARGE SCALE GENOMIC DNA]</scope>
</reference>
<dbReference type="AlphaFoldDB" id="V4MS29"/>
<dbReference type="PANTHER" id="PTHR31710">
    <property type="entry name" value="GB|AAF16529.1-RELATED"/>
    <property type="match status" value="1"/>
</dbReference>
<dbReference type="KEGG" id="eus:EUTSA_v10009375mg"/>